<keyword evidence="3" id="KW-0808">Transferase</keyword>
<feature type="transmembrane region" description="Helical" evidence="6">
    <location>
        <begin position="326"/>
        <end position="345"/>
    </location>
</feature>
<dbReference type="PROSITE" id="PS50110">
    <property type="entry name" value="RESPONSE_REGULATORY"/>
    <property type="match status" value="1"/>
</dbReference>
<dbReference type="Pfam" id="PF02518">
    <property type="entry name" value="HATPase_c"/>
    <property type="match status" value="1"/>
</dbReference>
<reference evidence="10 11" key="1">
    <citation type="submission" date="2018-06" db="EMBL/GenBank/DDBJ databases">
        <title>Three novel Pseudomonas species isolated from symptomatic oak.</title>
        <authorList>
            <person name="Bueno-Gonzalez V."/>
            <person name="Brady C."/>
        </authorList>
    </citation>
    <scope>NUCLEOTIDE SEQUENCE [LARGE SCALE GENOMIC DNA]</scope>
    <source>
        <strain evidence="10 11">P9A</strain>
    </source>
</reference>
<sequence>MSRSVLLAVLLLGLSLVNLASAATCDAELDPPMRLFEDPAAGLTADQVLALPASAFDAASAQRLTLEYSRSAYWLRFELDNPGEHECLRWFTVGEPRLQDIQVHIRRGDAWQTLRGGSAYPLEQWTVVDRQPRFPMTLAEGERVDVLVRVASDSLIILEPRLWSDELLLERRQSLYLADGITLGIVLLVVPFSLILGRIMATPLLIAHAAAVLTYILFTCVVNGYLILWPAAVPWTQTISTWLSILAFACFLGYVRLLLGVRHLPRGWGLLFGLILLSYIGGRVWDWLGHAPDGRIHVEWILRLTLYLVLPATLLAAWLHGVKLRWMAWVVPALFLVQFAVRHLLSLDRLVPWQSRDSFLSLASTLPGVLLLVCTLVTEVVLVRRREQRALSELDEQRQAEHERLESTVATRTAQLRESLRAHSSLMARISHDLRSPLVSIIDYARLLRSQPQPDYPHKIERSARQQLELIDELLEFSRGELQQLELTLAPGYLYGFLREVEEEGRFLATRQDNHFECLFAADLPAIVQADFRRLRQVLLNLLGNAAKFTRHGRITLEVSSVPGAVGECVELCFRVSDNGIGFAPSERDNLLQPFRRGSNVGQIQGSGLGLSIVAQLLGHMGSELEIDSLEQGGSRIGFRLRLTPASEHELDIGLRDSHAGVAPQESHCILLVDDVALNREWLYDLLSGYGFDVLLAADGQQALELLEQQAVDLVMTDQMMPVMDGWILLQRLRSERPGLPVLLYSATPAQHPAHLPADLAFDGEILKPANTGQLLDRIGALLPANAPGGGDEAAGAKPAARIC</sequence>
<dbReference type="Gene3D" id="2.60.40.2380">
    <property type="match status" value="1"/>
</dbReference>
<evidence type="ECO:0000259" key="9">
    <source>
        <dbReference type="PROSITE" id="PS50110"/>
    </source>
</evidence>
<dbReference type="Gene3D" id="3.30.565.10">
    <property type="entry name" value="Histidine kinase-like ATPase, C-terminal domain"/>
    <property type="match status" value="1"/>
</dbReference>
<evidence type="ECO:0000256" key="3">
    <source>
        <dbReference type="ARBA" id="ARBA00022679"/>
    </source>
</evidence>
<dbReference type="GO" id="GO:0000155">
    <property type="term" value="F:phosphorelay sensor kinase activity"/>
    <property type="evidence" value="ECO:0007669"/>
    <property type="project" value="InterPro"/>
</dbReference>
<dbReference type="Proteomes" id="UP000292302">
    <property type="component" value="Unassembled WGS sequence"/>
</dbReference>
<dbReference type="GO" id="GO:0005886">
    <property type="term" value="C:plasma membrane"/>
    <property type="evidence" value="ECO:0007669"/>
    <property type="project" value="TreeGrafter"/>
</dbReference>
<dbReference type="Pfam" id="PF07696">
    <property type="entry name" value="7TMR-DISMED2"/>
    <property type="match status" value="1"/>
</dbReference>
<feature type="domain" description="Response regulatory" evidence="9">
    <location>
        <begin position="669"/>
        <end position="783"/>
    </location>
</feature>
<evidence type="ECO:0000256" key="6">
    <source>
        <dbReference type="SAM" id="Phobius"/>
    </source>
</evidence>
<keyword evidence="4 10" id="KW-0418">Kinase</keyword>
<dbReference type="SMART" id="SM00388">
    <property type="entry name" value="HisKA"/>
    <property type="match status" value="1"/>
</dbReference>
<evidence type="ECO:0000256" key="4">
    <source>
        <dbReference type="ARBA" id="ARBA00022777"/>
    </source>
</evidence>
<dbReference type="SUPFAM" id="SSF52172">
    <property type="entry name" value="CheY-like"/>
    <property type="match status" value="1"/>
</dbReference>
<dbReference type="CDD" id="cd00156">
    <property type="entry name" value="REC"/>
    <property type="match status" value="1"/>
</dbReference>
<dbReference type="Pfam" id="PF00512">
    <property type="entry name" value="HisKA"/>
    <property type="match status" value="1"/>
</dbReference>
<dbReference type="InterPro" id="IPR001789">
    <property type="entry name" value="Sig_transdc_resp-reg_receiver"/>
</dbReference>
<keyword evidence="7" id="KW-0732">Signal</keyword>
<dbReference type="SMART" id="SM00387">
    <property type="entry name" value="HATPase_c"/>
    <property type="match status" value="1"/>
</dbReference>
<organism evidence="10 11">
    <name type="scientific">Phytopseudomonas daroniae</name>
    <dbReference type="NCBI Taxonomy" id="2487519"/>
    <lineage>
        <taxon>Bacteria</taxon>
        <taxon>Pseudomonadati</taxon>
        <taxon>Pseudomonadota</taxon>
        <taxon>Gammaproteobacteria</taxon>
        <taxon>Pseudomonadales</taxon>
        <taxon>Pseudomonadaceae</taxon>
        <taxon>Phytopseudomonas</taxon>
    </lineage>
</organism>
<keyword evidence="5" id="KW-0597">Phosphoprotein</keyword>
<protein>
    <recommendedName>
        <fullName evidence="2">histidine kinase</fullName>
        <ecNumber evidence="2">2.7.13.3</ecNumber>
    </recommendedName>
</protein>
<dbReference type="InterPro" id="IPR003661">
    <property type="entry name" value="HisK_dim/P_dom"/>
</dbReference>
<evidence type="ECO:0000259" key="8">
    <source>
        <dbReference type="PROSITE" id="PS50109"/>
    </source>
</evidence>
<dbReference type="InterPro" id="IPR011622">
    <property type="entry name" value="7TMR_DISM_rcpt_extracell_dom2"/>
</dbReference>
<dbReference type="SUPFAM" id="SSF47384">
    <property type="entry name" value="Homodimeric domain of signal transducing histidine kinase"/>
    <property type="match status" value="1"/>
</dbReference>
<dbReference type="CDD" id="cd00082">
    <property type="entry name" value="HisKA"/>
    <property type="match status" value="1"/>
</dbReference>
<keyword evidence="6" id="KW-1133">Transmembrane helix</keyword>
<keyword evidence="6" id="KW-0472">Membrane</keyword>
<comment type="caution">
    <text evidence="10">The sequence shown here is derived from an EMBL/GenBank/DDBJ whole genome shotgun (WGS) entry which is preliminary data.</text>
</comment>
<feature type="signal peptide" evidence="7">
    <location>
        <begin position="1"/>
        <end position="22"/>
    </location>
</feature>
<dbReference type="OrthoDB" id="9797243at2"/>
<dbReference type="InterPro" id="IPR005467">
    <property type="entry name" value="His_kinase_dom"/>
</dbReference>
<keyword evidence="11" id="KW-1185">Reference proteome</keyword>
<evidence type="ECO:0000256" key="7">
    <source>
        <dbReference type="SAM" id="SignalP"/>
    </source>
</evidence>
<dbReference type="AlphaFoldDB" id="A0A4Q9QG52"/>
<feature type="transmembrane region" description="Helical" evidence="6">
    <location>
        <begin position="300"/>
        <end position="319"/>
    </location>
</feature>
<evidence type="ECO:0000313" key="10">
    <source>
        <dbReference type="EMBL" id="TBU72427.1"/>
    </source>
</evidence>
<comment type="catalytic activity">
    <reaction evidence="1">
        <text>ATP + protein L-histidine = ADP + protein N-phospho-L-histidine.</text>
        <dbReference type="EC" id="2.7.13.3"/>
    </reaction>
</comment>
<evidence type="ECO:0000256" key="5">
    <source>
        <dbReference type="PROSITE-ProRule" id="PRU00169"/>
    </source>
</evidence>
<dbReference type="InterPro" id="IPR003594">
    <property type="entry name" value="HATPase_dom"/>
</dbReference>
<dbReference type="RefSeq" id="WP_131182150.1">
    <property type="nucleotide sequence ID" value="NZ_QJUI01000025.1"/>
</dbReference>
<feature type="chain" id="PRO_5020566210" description="histidine kinase" evidence="7">
    <location>
        <begin position="23"/>
        <end position="804"/>
    </location>
</feature>
<feature type="domain" description="Histidine kinase" evidence="8">
    <location>
        <begin position="429"/>
        <end position="645"/>
    </location>
</feature>
<gene>
    <name evidence="10" type="ORF">DNK06_22115</name>
</gene>
<feature type="transmembrane region" description="Helical" evidence="6">
    <location>
        <begin position="268"/>
        <end position="288"/>
    </location>
</feature>
<evidence type="ECO:0000256" key="2">
    <source>
        <dbReference type="ARBA" id="ARBA00012438"/>
    </source>
</evidence>
<dbReference type="Pfam" id="PF00072">
    <property type="entry name" value="Response_reg"/>
    <property type="match status" value="1"/>
</dbReference>
<dbReference type="SMART" id="SM00448">
    <property type="entry name" value="REC"/>
    <property type="match status" value="1"/>
</dbReference>
<dbReference type="InterPro" id="IPR036890">
    <property type="entry name" value="HATPase_C_sf"/>
</dbReference>
<dbReference type="Gene3D" id="1.10.287.130">
    <property type="match status" value="1"/>
</dbReference>
<feature type="transmembrane region" description="Helical" evidence="6">
    <location>
        <begin position="204"/>
        <end position="227"/>
    </location>
</feature>
<accession>A0A4Q9QG52</accession>
<dbReference type="SUPFAM" id="SSF55874">
    <property type="entry name" value="ATPase domain of HSP90 chaperone/DNA topoisomerase II/histidine kinase"/>
    <property type="match status" value="1"/>
</dbReference>
<dbReference type="Gene3D" id="3.40.50.2300">
    <property type="match status" value="1"/>
</dbReference>
<dbReference type="PANTHER" id="PTHR43047:SF72">
    <property type="entry name" value="OSMOSENSING HISTIDINE PROTEIN KINASE SLN1"/>
    <property type="match status" value="1"/>
</dbReference>
<evidence type="ECO:0000256" key="1">
    <source>
        <dbReference type="ARBA" id="ARBA00000085"/>
    </source>
</evidence>
<proteinExistence type="predicted"/>
<dbReference type="InterPro" id="IPR011006">
    <property type="entry name" value="CheY-like_superfamily"/>
</dbReference>
<feature type="transmembrane region" description="Helical" evidence="6">
    <location>
        <begin position="365"/>
        <end position="383"/>
    </location>
</feature>
<keyword evidence="6" id="KW-0812">Transmembrane</keyword>
<feature type="transmembrane region" description="Helical" evidence="6">
    <location>
        <begin position="239"/>
        <end position="259"/>
    </location>
</feature>
<feature type="transmembrane region" description="Helical" evidence="6">
    <location>
        <begin position="175"/>
        <end position="197"/>
    </location>
</feature>
<name>A0A4Q9QG52_9GAMM</name>
<dbReference type="PANTHER" id="PTHR43047">
    <property type="entry name" value="TWO-COMPONENT HISTIDINE PROTEIN KINASE"/>
    <property type="match status" value="1"/>
</dbReference>
<dbReference type="EMBL" id="QJUI01000025">
    <property type="protein sequence ID" value="TBU72427.1"/>
    <property type="molecule type" value="Genomic_DNA"/>
</dbReference>
<dbReference type="GO" id="GO:0009927">
    <property type="term" value="F:histidine phosphotransfer kinase activity"/>
    <property type="evidence" value="ECO:0007669"/>
    <property type="project" value="TreeGrafter"/>
</dbReference>
<evidence type="ECO:0000313" key="11">
    <source>
        <dbReference type="Proteomes" id="UP000292302"/>
    </source>
</evidence>
<dbReference type="InterPro" id="IPR036097">
    <property type="entry name" value="HisK_dim/P_sf"/>
</dbReference>
<dbReference type="PROSITE" id="PS50109">
    <property type="entry name" value="HIS_KIN"/>
    <property type="match status" value="1"/>
</dbReference>
<feature type="modified residue" description="4-aspartylphosphate" evidence="5">
    <location>
        <position position="718"/>
    </location>
</feature>
<dbReference type="EC" id="2.7.13.3" evidence="2"/>